<dbReference type="RefSeq" id="XP_060321908.1">
    <property type="nucleotide sequence ID" value="XM_060478739.1"/>
</dbReference>
<comment type="caution">
    <text evidence="2">The sequence shown here is derived from an EMBL/GenBank/DDBJ whole genome shotgun (WGS) entry which is preliminary data.</text>
</comment>
<organism evidence="2 3">
    <name type="scientific">Armillaria tabescens</name>
    <name type="common">Ringless honey mushroom</name>
    <name type="synonym">Agaricus tabescens</name>
    <dbReference type="NCBI Taxonomy" id="1929756"/>
    <lineage>
        <taxon>Eukaryota</taxon>
        <taxon>Fungi</taxon>
        <taxon>Dikarya</taxon>
        <taxon>Basidiomycota</taxon>
        <taxon>Agaricomycotina</taxon>
        <taxon>Agaricomycetes</taxon>
        <taxon>Agaricomycetidae</taxon>
        <taxon>Agaricales</taxon>
        <taxon>Marasmiineae</taxon>
        <taxon>Physalacriaceae</taxon>
        <taxon>Desarmillaria</taxon>
    </lineage>
</organism>
<evidence type="ECO:0000313" key="3">
    <source>
        <dbReference type="Proteomes" id="UP001175211"/>
    </source>
</evidence>
<keyword evidence="3" id="KW-1185">Reference proteome</keyword>
<feature type="compositionally biased region" description="Polar residues" evidence="1">
    <location>
        <begin position="54"/>
        <end position="77"/>
    </location>
</feature>
<reference evidence="2" key="1">
    <citation type="submission" date="2023-06" db="EMBL/GenBank/DDBJ databases">
        <authorList>
            <consortium name="Lawrence Berkeley National Laboratory"/>
            <person name="Ahrendt S."/>
            <person name="Sahu N."/>
            <person name="Indic B."/>
            <person name="Wong-Bajracharya J."/>
            <person name="Merenyi Z."/>
            <person name="Ke H.-M."/>
            <person name="Monk M."/>
            <person name="Kocsube S."/>
            <person name="Drula E."/>
            <person name="Lipzen A."/>
            <person name="Balint B."/>
            <person name="Henrissat B."/>
            <person name="Andreopoulos B."/>
            <person name="Martin F.M."/>
            <person name="Harder C.B."/>
            <person name="Rigling D."/>
            <person name="Ford K.L."/>
            <person name="Foster G.D."/>
            <person name="Pangilinan J."/>
            <person name="Papanicolaou A."/>
            <person name="Barry K."/>
            <person name="LaButti K."/>
            <person name="Viragh M."/>
            <person name="Koriabine M."/>
            <person name="Yan M."/>
            <person name="Riley R."/>
            <person name="Champramary S."/>
            <person name="Plett K.L."/>
            <person name="Tsai I.J."/>
            <person name="Slot J."/>
            <person name="Sipos G."/>
            <person name="Plett J."/>
            <person name="Nagy L.G."/>
            <person name="Grigoriev I.V."/>
        </authorList>
    </citation>
    <scope>NUCLEOTIDE SEQUENCE</scope>
    <source>
        <strain evidence="2">CCBAS 213</strain>
    </source>
</reference>
<proteinExistence type="predicted"/>
<accession>A0AA39J444</accession>
<evidence type="ECO:0000313" key="2">
    <source>
        <dbReference type="EMBL" id="KAK0435120.1"/>
    </source>
</evidence>
<feature type="compositionally biased region" description="Low complexity" evidence="1">
    <location>
        <begin position="30"/>
        <end position="42"/>
    </location>
</feature>
<evidence type="ECO:0000256" key="1">
    <source>
        <dbReference type="SAM" id="MobiDB-lite"/>
    </source>
</evidence>
<feature type="region of interest" description="Disordered" evidence="1">
    <location>
        <begin position="1"/>
        <end position="150"/>
    </location>
</feature>
<protein>
    <submittedName>
        <fullName evidence="2">Uncharacterized protein</fullName>
    </submittedName>
</protein>
<dbReference type="AlphaFoldDB" id="A0AA39J444"/>
<sequence>MPLPGPLPLMKGGTSPGSPNTERDTWINLPPAAVVPPDVASPRLSGVGGDLSIALNTGSTSVAGPSNSGPPSESTVSPIAPQAKDVPPNSGAPLSETASHDTQVPDSSMGTAGSADNGNTQVDDGSDTIMVDPDLQLAASVPLPPGDDGL</sequence>
<dbReference type="GeneID" id="85362287"/>
<name>A0AA39J444_ARMTA</name>
<dbReference type="EMBL" id="JAUEPS010000160">
    <property type="protein sequence ID" value="KAK0435120.1"/>
    <property type="molecule type" value="Genomic_DNA"/>
</dbReference>
<dbReference type="Proteomes" id="UP001175211">
    <property type="component" value="Unassembled WGS sequence"/>
</dbReference>
<feature type="compositionally biased region" description="Polar residues" evidence="1">
    <location>
        <begin position="96"/>
        <end position="123"/>
    </location>
</feature>
<gene>
    <name evidence="2" type="ORF">EV420DRAFT_1653419</name>
</gene>